<dbReference type="PANTHER" id="PTHR11895">
    <property type="entry name" value="TRANSAMIDASE"/>
    <property type="match status" value="1"/>
</dbReference>
<accession>A0ABZ0IFT2</accession>
<evidence type="ECO:0000256" key="1">
    <source>
        <dbReference type="SAM" id="SignalP"/>
    </source>
</evidence>
<evidence type="ECO:0000259" key="2">
    <source>
        <dbReference type="Pfam" id="PF01425"/>
    </source>
</evidence>
<dbReference type="InterPro" id="IPR036928">
    <property type="entry name" value="AS_sf"/>
</dbReference>
<name>A0ABZ0IFT2_9GAMM</name>
<protein>
    <submittedName>
        <fullName evidence="3">Amidase</fullName>
    </submittedName>
</protein>
<feature type="signal peptide" evidence="1">
    <location>
        <begin position="1"/>
        <end position="25"/>
    </location>
</feature>
<dbReference type="Proteomes" id="UP001626549">
    <property type="component" value="Chromosome"/>
</dbReference>
<dbReference type="InterPro" id="IPR023631">
    <property type="entry name" value="Amidase_dom"/>
</dbReference>
<gene>
    <name evidence="3" type="ORF">R0137_02220</name>
</gene>
<feature type="domain" description="Amidase" evidence="2">
    <location>
        <begin position="57"/>
        <end position="485"/>
    </location>
</feature>
<sequence length="508" mass="55422">MKRRQFLAGSASLLALTAQSNQLFAQSFAASLPSQITDLDATELSLAIRMKLLSCEEVMAAYLKHIHRYNPTYNAIVALQEDNLLLEAARIADQELAQGIYHGWMHGMPHAIKDLEAVKGLPVSYGSPLFEDYIAETDDPLPASIRRAGAIFIGKTNTPEFGLGSQSYNPVYGATGSAWNPELTAGGSSGGAASGLGTHMLPVADGSDMMGSLRNPGAFNNVIGFRPSAGLMGGGNAFTRDLATTGPMGRNTRDAVRLLNTIMPKPGLDAPQALWSAAENVAAPASLKLKGLKLAWLSDFDGYLAMESGVLPLCESALSNVTDAGAAIEKITPQFDMADLWDCWLTLRNLSRVGMREWYEDPQKRPRLKPELQWEIEQSYALTAEDISRAKATRSRWYTELQRLFDTYDFLLLPSAQVFPFDKNVHWPGTVGGRKMDTYHRWMEVVIPGSIPGLPVANLPAGFDSQRRPMGIQVMGPYGDDAKVLGFAAAYEGITDFLAQRPVLVERY</sequence>
<reference evidence="3 4" key="1">
    <citation type="submission" date="2023-10" db="EMBL/GenBank/DDBJ databases">
        <title>Two novel species belonging to the OM43/NOR5 clade.</title>
        <authorList>
            <person name="Park M."/>
        </authorList>
    </citation>
    <scope>NUCLEOTIDE SEQUENCE [LARGE SCALE GENOMIC DNA]</scope>
    <source>
        <strain evidence="3 4">IMCC45268</strain>
    </source>
</reference>
<keyword evidence="4" id="KW-1185">Reference proteome</keyword>
<dbReference type="Gene3D" id="3.90.1300.10">
    <property type="entry name" value="Amidase signature (AS) domain"/>
    <property type="match status" value="1"/>
</dbReference>
<proteinExistence type="predicted"/>
<dbReference type="Pfam" id="PF01425">
    <property type="entry name" value="Amidase"/>
    <property type="match status" value="1"/>
</dbReference>
<organism evidence="3 4">
    <name type="scientific">Congregibacter brevis</name>
    <dbReference type="NCBI Taxonomy" id="3081201"/>
    <lineage>
        <taxon>Bacteria</taxon>
        <taxon>Pseudomonadati</taxon>
        <taxon>Pseudomonadota</taxon>
        <taxon>Gammaproteobacteria</taxon>
        <taxon>Cellvibrionales</taxon>
        <taxon>Halieaceae</taxon>
        <taxon>Congregibacter</taxon>
    </lineage>
</organism>
<dbReference type="NCBIfam" id="NF005686">
    <property type="entry name" value="PRK07486.1"/>
    <property type="match status" value="1"/>
</dbReference>
<evidence type="ECO:0000313" key="4">
    <source>
        <dbReference type="Proteomes" id="UP001626549"/>
    </source>
</evidence>
<dbReference type="PANTHER" id="PTHR11895:SF76">
    <property type="entry name" value="INDOLEACETAMIDE HYDROLASE"/>
    <property type="match status" value="1"/>
</dbReference>
<feature type="chain" id="PRO_5045859651" evidence="1">
    <location>
        <begin position="26"/>
        <end position="508"/>
    </location>
</feature>
<dbReference type="RefSeq" id="WP_407328218.1">
    <property type="nucleotide sequence ID" value="NZ_CP136865.1"/>
</dbReference>
<dbReference type="InterPro" id="IPR000120">
    <property type="entry name" value="Amidase"/>
</dbReference>
<dbReference type="SUPFAM" id="SSF75304">
    <property type="entry name" value="Amidase signature (AS) enzymes"/>
    <property type="match status" value="1"/>
</dbReference>
<keyword evidence="1" id="KW-0732">Signal</keyword>
<evidence type="ECO:0000313" key="3">
    <source>
        <dbReference type="EMBL" id="WOJ97399.1"/>
    </source>
</evidence>
<dbReference type="EMBL" id="CP136865">
    <property type="protein sequence ID" value="WOJ97399.1"/>
    <property type="molecule type" value="Genomic_DNA"/>
</dbReference>